<organism evidence="12 13">
    <name type="scientific">Suhomyces tanzawaensis NRRL Y-17324</name>
    <dbReference type="NCBI Taxonomy" id="984487"/>
    <lineage>
        <taxon>Eukaryota</taxon>
        <taxon>Fungi</taxon>
        <taxon>Dikarya</taxon>
        <taxon>Ascomycota</taxon>
        <taxon>Saccharomycotina</taxon>
        <taxon>Pichiomycetes</taxon>
        <taxon>Debaryomycetaceae</taxon>
        <taxon>Suhomyces</taxon>
    </lineage>
</organism>
<keyword evidence="7 9" id="KW-0788">Thiol protease</keyword>
<dbReference type="GO" id="GO:0004843">
    <property type="term" value="F:cysteine-type deubiquitinase activity"/>
    <property type="evidence" value="ECO:0007669"/>
    <property type="project" value="UniProtKB-UniRule"/>
</dbReference>
<dbReference type="Gene3D" id="3.10.20.90">
    <property type="entry name" value="Phosphatidylinositol 3-kinase Catalytic Subunit, Chain A, domain 1"/>
    <property type="match status" value="1"/>
</dbReference>
<dbReference type="Pfam" id="PF21403">
    <property type="entry name" value="OTU1_UBXL"/>
    <property type="match status" value="1"/>
</dbReference>
<dbReference type="InterPro" id="IPR003323">
    <property type="entry name" value="OTU_dom"/>
</dbReference>
<keyword evidence="4" id="KW-0863">Zinc-finger</keyword>
<evidence type="ECO:0000256" key="9">
    <source>
        <dbReference type="RuleBase" id="RU367104"/>
    </source>
</evidence>
<dbReference type="GeneID" id="30984671"/>
<dbReference type="InterPro" id="IPR038765">
    <property type="entry name" value="Papain-like_cys_pep_sf"/>
</dbReference>
<evidence type="ECO:0000256" key="10">
    <source>
        <dbReference type="SAM" id="MobiDB-lite"/>
    </source>
</evidence>
<keyword evidence="6 9" id="KW-0378">Hydrolase</keyword>
<dbReference type="PANTHER" id="PTHR13312:SF0">
    <property type="entry name" value="UBIQUITIN THIOESTERASE OTU1"/>
    <property type="match status" value="1"/>
</dbReference>
<dbReference type="OrthoDB" id="65596at2759"/>
<dbReference type="RefSeq" id="XP_020062537.1">
    <property type="nucleotide sequence ID" value="XM_020210535.1"/>
</dbReference>
<evidence type="ECO:0000256" key="2">
    <source>
        <dbReference type="ARBA" id="ARBA00022670"/>
    </source>
</evidence>
<gene>
    <name evidence="12" type="ORF">CANTADRAFT_56033</name>
</gene>
<reference evidence="13" key="1">
    <citation type="submission" date="2016-05" db="EMBL/GenBank/DDBJ databases">
        <title>Comparative genomics of biotechnologically important yeasts.</title>
        <authorList>
            <consortium name="DOE Joint Genome Institute"/>
            <person name="Riley R."/>
            <person name="Haridas S."/>
            <person name="Wolfe K.H."/>
            <person name="Lopes M.R."/>
            <person name="Hittinger C.T."/>
            <person name="Goker M."/>
            <person name="Salamov A."/>
            <person name="Wisecaver J."/>
            <person name="Long T.M."/>
            <person name="Aerts A.L."/>
            <person name="Barry K."/>
            <person name="Choi C."/>
            <person name="Clum A."/>
            <person name="Coughlan A.Y."/>
            <person name="Deshpande S."/>
            <person name="Douglass A.P."/>
            <person name="Hanson S.J."/>
            <person name="Klenk H.-P."/>
            <person name="Labutti K."/>
            <person name="Lapidus A."/>
            <person name="Lindquist E."/>
            <person name="Lipzen A."/>
            <person name="Meier-Kolthoff J.P."/>
            <person name="Ohm R.A."/>
            <person name="Otillar R.P."/>
            <person name="Pangilinan J."/>
            <person name="Peng Y."/>
            <person name="Rokas A."/>
            <person name="Rosa C.A."/>
            <person name="Scheuner C."/>
            <person name="Sibirny A.A."/>
            <person name="Slot J.C."/>
            <person name="Stielow J.B."/>
            <person name="Sun H."/>
            <person name="Kurtzman C.P."/>
            <person name="Blackwell M."/>
            <person name="Grigoriev I.V."/>
            <person name="Jeffries T.W."/>
        </authorList>
    </citation>
    <scope>NUCLEOTIDE SEQUENCE [LARGE SCALE GENOMIC DNA]</scope>
    <source>
        <strain evidence="13">NRRL Y-17324</strain>
    </source>
</reference>
<dbReference type="EMBL" id="KV453915">
    <property type="protein sequence ID" value="ODV77415.1"/>
    <property type="molecule type" value="Genomic_DNA"/>
</dbReference>
<keyword evidence="2" id="KW-0645">Protease</keyword>
<dbReference type="InterPro" id="IPR048857">
    <property type="entry name" value="OTU1_Ubl"/>
</dbReference>
<sequence>MRLRLKSKSGTKTITPYPAAPFLVLLSQIAEIEELNPSGSGLVAIKHGFPPKPIDLKDEKTSTIAAKGIKDGDQLILEFGEGGGSQSVSSATTKPKSSQQSQPENNGVAMQYLSPDSNLFLRNIPDDNSCLFNAIVHAAMVDAHPLELRSVVANHIRGHPETYTEVILGQEPGKYCDWIIKKDSWGGAIELEILAEWFNIRIECLDIELCQFILFGKDQSSAPSYIVLIYSGIHYDYVAENAGGKDITSWPVESTTVLAASKKLGKKLQSQDYATNTTTFRVRCLVCYEVLVGEMGASKHAEKTGHYSFGEVK</sequence>
<dbReference type="Pfam" id="PF24560">
    <property type="entry name" value="zf-C2H2_OTU1_C"/>
    <property type="match status" value="1"/>
</dbReference>
<dbReference type="InterPro" id="IPR057766">
    <property type="entry name" value="Znf-C2H2_OTU1-like_C"/>
</dbReference>
<evidence type="ECO:0000256" key="7">
    <source>
        <dbReference type="ARBA" id="ARBA00022807"/>
    </source>
</evidence>
<keyword evidence="3" id="KW-0479">Metal-binding</keyword>
<evidence type="ECO:0000256" key="5">
    <source>
        <dbReference type="ARBA" id="ARBA00022786"/>
    </source>
</evidence>
<comment type="subcellular location">
    <subcellularLocation>
        <location evidence="9">Cytoplasm</location>
    </subcellularLocation>
</comment>
<feature type="region of interest" description="Disordered" evidence="10">
    <location>
        <begin position="82"/>
        <end position="106"/>
    </location>
</feature>
<dbReference type="EC" id="3.4.19.12" evidence="9"/>
<dbReference type="Pfam" id="PF02338">
    <property type="entry name" value="OTU"/>
    <property type="match status" value="1"/>
</dbReference>
<dbReference type="CDD" id="cd22745">
    <property type="entry name" value="OTU_OTU1"/>
    <property type="match status" value="1"/>
</dbReference>
<evidence type="ECO:0000256" key="6">
    <source>
        <dbReference type="ARBA" id="ARBA00022801"/>
    </source>
</evidence>
<keyword evidence="9" id="KW-0963">Cytoplasm</keyword>
<evidence type="ECO:0000256" key="1">
    <source>
        <dbReference type="ARBA" id="ARBA00000707"/>
    </source>
</evidence>
<dbReference type="Gene3D" id="3.90.70.80">
    <property type="match status" value="1"/>
</dbReference>
<accession>A0A1E4SD33</accession>
<dbReference type="GO" id="GO:0030968">
    <property type="term" value="P:endoplasmic reticulum unfolded protein response"/>
    <property type="evidence" value="ECO:0007669"/>
    <property type="project" value="TreeGrafter"/>
</dbReference>
<dbReference type="AlphaFoldDB" id="A0A1E4SD33"/>
<evidence type="ECO:0000313" key="13">
    <source>
        <dbReference type="Proteomes" id="UP000094285"/>
    </source>
</evidence>
<dbReference type="GO" id="GO:0005829">
    <property type="term" value="C:cytosol"/>
    <property type="evidence" value="ECO:0007669"/>
    <property type="project" value="TreeGrafter"/>
</dbReference>
<dbReference type="GO" id="GO:0005634">
    <property type="term" value="C:nucleus"/>
    <property type="evidence" value="ECO:0007669"/>
    <property type="project" value="TreeGrafter"/>
</dbReference>
<evidence type="ECO:0000259" key="11">
    <source>
        <dbReference type="PROSITE" id="PS50802"/>
    </source>
</evidence>
<comment type="function">
    <text evidence="9">Hydrolase that can remove conjugated ubiquitin from proteins and may therefore play an important regulatory role at the level of protein turnover by preventing degradation.</text>
</comment>
<proteinExistence type="predicted"/>
<evidence type="ECO:0000256" key="4">
    <source>
        <dbReference type="ARBA" id="ARBA00022771"/>
    </source>
</evidence>
<dbReference type="PANTHER" id="PTHR13312">
    <property type="entry name" value="HIV-INDUCED PROTEIN-7-LIKE PROTEASE"/>
    <property type="match status" value="1"/>
</dbReference>
<protein>
    <recommendedName>
        <fullName evidence="9">Ubiquitin thioesterase OTU</fullName>
        <ecNumber evidence="9">3.4.19.12</ecNumber>
    </recommendedName>
</protein>
<dbReference type="STRING" id="984487.A0A1E4SD33"/>
<evidence type="ECO:0000313" key="12">
    <source>
        <dbReference type="EMBL" id="ODV77415.1"/>
    </source>
</evidence>
<dbReference type="GO" id="GO:0016579">
    <property type="term" value="P:protein deubiquitination"/>
    <property type="evidence" value="ECO:0007669"/>
    <property type="project" value="TreeGrafter"/>
</dbReference>
<dbReference type="Proteomes" id="UP000094285">
    <property type="component" value="Unassembled WGS sequence"/>
</dbReference>
<name>A0A1E4SD33_9ASCO</name>
<feature type="domain" description="OTU" evidence="11">
    <location>
        <begin position="119"/>
        <end position="241"/>
    </location>
</feature>
<dbReference type="PROSITE" id="PS50802">
    <property type="entry name" value="OTU"/>
    <property type="match status" value="1"/>
</dbReference>
<feature type="compositionally biased region" description="Polar residues" evidence="10">
    <location>
        <begin position="86"/>
        <end position="105"/>
    </location>
</feature>
<evidence type="ECO:0000256" key="3">
    <source>
        <dbReference type="ARBA" id="ARBA00022723"/>
    </source>
</evidence>
<keyword evidence="5 9" id="KW-0833">Ubl conjugation pathway</keyword>
<evidence type="ECO:0000256" key="8">
    <source>
        <dbReference type="ARBA" id="ARBA00022833"/>
    </source>
</evidence>
<keyword evidence="13" id="KW-1185">Reference proteome</keyword>
<keyword evidence="8" id="KW-0862">Zinc</keyword>
<dbReference type="SUPFAM" id="SSF54001">
    <property type="entry name" value="Cysteine proteinases"/>
    <property type="match status" value="1"/>
</dbReference>
<dbReference type="GO" id="GO:0036503">
    <property type="term" value="P:ERAD pathway"/>
    <property type="evidence" value="ECO:0007669"/>
    <property type="project" value="TreeGrafter"/>
</dbReference>
<comment type="catalytic activity">
    <reaction evidence="1 9">
        <text>Thiol-dependent hydrolysis of ester, thioester, amide, peptide and isopeptide bonds formed by the C-terminal Gly of ubiquitin (a 76-residue protein attached to proteins as an intracellular targeting signal).</text>
        <dbReference type="EC" id="3.4.19.12"/>
    </reaction>
</comment>